<feature type="compositionally biased region" description="Low complexity" evidence="1">
    <location>
        <begin position="490"/>
        <end position="501"/>
    </location>
</feature>
<feature type="compositionally biased region" description="Polar residues" evidence="1">
    <location>
        <begin position="502"/>
        <end position="512"/>
    </location>
</feature>
<feature type="compositionally biased region" description="Basic and acidic residues" evidence="1">
    <location>
        <begin position="549"/>
        <end position="570"/>
    </location>
</feature>
<feature type="compositionally biased region" description="Acidic residues" evidence="1">
    <location>
        <begin position="533"/>
        <end position="543"/>
    </location>
</feature>
<proteinExistence type="predicted"/>
<accession>A0A517LQI9</accession>
<feature type="transmembrane region" description="Helical" evidence="2">
    <location>
        <begin position="575"/>
        <end position="595"/>
    </location>
</feature>
<feature type="transmembrane region" description="Helical" evidence="2">
    <location>
        <begin position="20"/>
        <end position="44"/>
    </location>
</feature>
<evidence type="ECO:0000313" key="4">
    <source>
        <dbReference type="Proteomes" id="UP000316270"/>
    </source>
</evidence>
<name>A0A517LQI9_9PEZI</name>
<feature type="region of interest" description="Disordered" evidence="1">
    <location>
        <begin position="465"/>
        <end position="570"/>
    </location>
</feature>
<feature type="transmembrane region" description="Helical" evidence="2">
    <location>
        <begin position="163"/>
        <end position="182"/>
    </location>
</feature>
<keyword evidence="4" id="KW-1185">Reference proteome</keyword>
<feature type="transmembrane region" description="Helical" evidence="2">
    <location>
        <begin position="65"/>
        <end position="86"/>
    </location>
</feature>
<dbReference type="AlphaFoldDB" id="A0A517LQI9"/>
<keyword evidence="2" id="KW-0812">Transmembrane</keyword>
<keyword evidence="2" id="KW-0472">Membrane</keyword>
<reference evidence="3 4" key="1">
    <citation type="submission" date="2019-07" db="EMBL/GenBank/DDBJ databases">
        <title>Finished genome of Venturia effusa.</title>
        <authorList>
            <person name="Young C.A."/>
            <person name="Cox M.P."/>
            <person name="Ganley A.R.D."/>
            <person name="David W.J."/>
        </authorList>
    </citation>
    <scope>NUCLEOTIDE SEQUENCE [LARGE SCALE GENOMIC DNA]</scope>
    <source>
        <strain evidence="4">albino</strain>
    </source>
</reference>
<dbReference type="EMBL" id="CP042202">
    <property type="protein sequence ID" value="QDS77843.1"/>
    <property type="molecule type" value="Genomic_DNA"/>
</dbReference>
<dbReference type="Proteomes" id="UP000316270">
    <property type="component" value="Chromosome 18"/>
</dbReference>
<keyword evidence="2" id="KW-1133">Transmembrane helix</keyword>
<evidence type="ECO:0000256" key="1">
    <source>
        <dbReference type="SAM" id="MobiDB-lite"/>
    </source>
</evidence>
<gene>
    <name evidence="3" type="ORF">FKW77_006581</name>
</gene>
<sequence>MEHAIIMAPVDPSIANSNAIPLTLIALQTGIITILLATITRFALRVRSYLPPALNTRDGRPWHKKSIALFSILAVTSLGLTTYHALAWRYASYQNWATESGVNTPGSLWSGWHTGVNDKLSLDEGLSMASLLEVENWQLGRWMQDSDLVKETNEAALGTATGFWWTYQSFVGIIVWSVFAGLEGRHRNIPTYVTISTILLAQFASLSTAQCLFFIILLLTPIPLTSGAPIDSESRILTPHPQIIAVPALLSFIALSYLGVKIFDPETPTPLYESGIWTSITTAGYFALPLLLAVLFQPNYLHKVHRFKSIQAARKSYEDIFRSLALASVAIHAYFTYQAVINEAPPHKYLQHDFVWNTHSKEENTWIGQAVGVVGSIAGALSDNLVISQMGWDVLLSTLSLCLWSVVHGVDVSAMLRSSGLTWNVDSIPSSIPKLGSNEGGVGKDVLDKAGDAIEELAETIEVSPLPAKARGRGRPRKTSQAINKDHVYSSSSTTTKSSSSEQRSAGAQSVRRSTRAQPEAEERRLNSQLNGEPEDGEDEDAEYQPTKATEREVDHYDFDEGHEDGLAKETESGALAWGLFVVGGLGMVSAGVLGGESSER</sequence>
<dbReference type="OrthoDB" id="2126185at2759"/>
<organism evidence="3 4">
    <name type="scientific">Venturia effusa</name>
    <dbReference type="NCBI Taxonomy" id="50376"/>
    <lineage>
        <taxon>Eukaryota</taxon>
        <taxon>Fungi</taxon>
        <taxon>Dikarya</taxon>
        <taxon>Ascomycota</taxon>
        <taxon>Pezizomycotina</taxon>
        <taxon>Dothideomycetes</taxon>
        <taxon>Pleosporomycetidae</taxon>
        <taxon>Venturiales</taxon>
        <taxon>Venturiaceae</taxon>
        <taxon>Venturia</taxon>
    </lineage>
</organism>
<feature type="transmembrane region" description="Helical" evidence="2">
    <location>
        <begin position="243"/>
        <end position="263"/>
    </location>
</feature>
<protein>
    <submittedName>
        <fullName evidence="3">Uncharacterized protein</fullName>
    </submittedName>
</protein>
<evidence type="ECO:0000256" key="2">
    <source>
        <dbReference type="SAM" id="Phobius"/>
    </source>
</evidence>
<feature type="transmembrane region" description="Helical" evidence="2">
    <location>
        <begin position="212"/>
        <end position="231"/>
    </location>
</feature>
<feature type="transmembrane region" description="Helical" evidence="2">
    <location>
        <begin position="275"/>
        <end position="296"/>
    </location>
</feature>
<evidence type="ECO:0000313" key="3">
    <source>
        <dbReference type="EMBL" id="QDS77843.1"/>
    </source>
</evidence>